<evidence type="ECO:0000313" key="4">
    <source>
        <dbReference type="Proteomes" id="UP000626092"/>
    </source>
</evidence>
<gene>
    <name evidence="3" type="ORF">RHSIM_Rhsim10G0018400</name>
</gene>
<dbReference type="Gene3D" id="1.10.287.110">
    <property type="entry name" value="DnaJ domain"/>
    <property type="match status" value="1"/>
</dbReference>
<keyword evidence="4" id="KW-1185">Reference proteome</keyword>
<feature type="domain" description="J" evidence="2">
    <location>
        <begin position="54"/>
        <end position="117"/>
    </location>
</feature>
<feature type="region of interest" description="Disordered" evidence="1">
    <location>
        <begin position="247"/>
        <end position="282"/>
    </location>
</feature>
<dbReference type="PROSITE" id="PS50076">
    <property type="entry name" value="DNAJ_2"/>
    <property type="match status" value="1"/>
</dbReference>
<evidence type="ECO:0000256" key="1">
    <source>
        <dbReference type="SAM" id="MobiDB-lite"/>
    </source>
</evidence>
<dbReference type="Pfam" id="PF00226">
    <property type="entry name" value="DnaJ"/>
    <property type="match status" value="1"/>
</dbReference>
<dbReference type="SUPFAM" id="SSF46565">
    <property type="entry name" value="Chaperone J-domain"/>
    <property type="match status" value="1"/>
</dbReference>
<dbReference type="EMBL" id="WJXA01000010">
    <property type="protein sequence ID" value="KAF7130824.1"/>
    <property type="molecule type" value="Genomic_DNA"/>
</dbReference>
<dbReference type="SMART" id="SM00271">
    <property type="entry name" value="DnaJ"/>
    <property type="match status" value="1"/>
</dbReference>
<comment type="caution">
    <text evidence="3">The sequence shown here is derived from an EMBL/GenBank/DDBJ whole genome shotgun (WGS) entry which is preliminary data.</text>
</comment>
<dbReference type="PANTHER" id="PTHR45295:SF4">
    <property type="entry name" value="OS06G0474800 PROTEIN"/>
    <property type="match status" value="1"/>
</dbReference>
<organism evidence="3 4">
    <name type="scientific">Rhododendron simsii</name>
    <name type="common">Sims's rhododendron</name>
    <dbReference type="NCBI Taxonomy" id="118357"/>
    <lineage>
        <taxon>Eukaryota</taxon>
        <taxon>Viridiplantae</taxon>
        <taxon>Streptophyta</taxon>
        <taxon>Embryophyta</taxon>
        <taxon>Tracheophyta</taxon>
        <taxon>Spermatophyta</taxon>
        <taxon>Magnoliopsida</taxon>
        <taxon>eudicotyledons</taxon>
        <taxon>Gunneridae</taxon>
        <taxon>Pentapetalae</taxon>
        <taxon>asterids</taxon>
        <taxon>Ericales</taxon>
        <taxon>Ericaceae</taxon>
        <taxon>Ericoideae</taxon>
        <taxon>Rhodoreae</taxon>
        <taxon>Rhododendron</taxon>
    </lineage>
</organism>
<dbReference type="Pfam" id="PF13370">
    <property type="entry name" value="Fer4_13"/>
    <property type="match status" value="1"/>
</dbReference>
<dbReference type="InterPro" id="IPR001623">
    <property type="entry name" value="DnaJ_domain"/>
</dbReference>
<dbReference type="OrthoDB" id="376357at2759"/>
<proteinExistence type="predicted"/>
<dbReference type="SUPFAM" id="SSF54862">
    <property type="entry name" value="4Fe-4S ferredoxins"/>
    <property type="match status" value="1"/>
</dbReference>
<dbReference type="AlphaFoldDB" id="A0A834GET1"/>
<dbReference type="Gene3D" id="3.30.70.20">
    <property type="match status" value="1"/>
</dbReference>
<dbReference type="PANTHER" id="PTHR45295">
    <property type="entry name" value="CHAPERONE PROTEIN DNAJ C76, CHLOROPLASTIC"/>
    <property type="match status" value="1"/>
</dbReference>
<evidence type="ECO:0000313" key="3">
    <source>
        <dbReference type="EMBL" id="KAF7130824.1"/>
    </source>
</evidence>
<protein>
    <recommendedName>
        <fullName evidence="2">J domain-containing protein</fullName>
    </recommendedName>
</protein>
<dbReference type="PRINTS" id="PR00625">
    <property type="entry name" value="JDOMAIN"/>
</dbReference>
<reference evidence="3" key="1">
    <citation type="submission" date="2019-11" db="EMBL/GenBank/DDBJ databases">
        <authorList>
            <person name="Liu Y."/>
            <person name="Hou J."/>
            <person name="Li T.-Q."/>
            <person name="Guan C.-H."/>
            <person name="Wu X."/>
            <person name="Wu H.-Z."/>
            <person name="Ling F."/>
            <person name="Zhang R."/>
            <person name="Shi X.-G."/>
            <person name="Ren J.-P."/>
            <person name="Chen E.-F."/>
            <person name="Sun J.-M."/>
        </authorList>
    </citation>
    <scope>NUCLEOTIDE SEQUENCE</scope>
    <source>
        <strain evidence="3">Adult_tree_wgs_1</strain>
        <tissue evidence="3">Leaves</tissue>
    </source>
</reference>
<sequence>MVSGVSIHRIIAPTHFQHQHFHPPNPTSRRWKQKSTSGIRCCKKVEERLRTEKNYYKLLGVSVDSTNKEIKEAYRKLQKKYHPDIAGQKGHEYTLVLNEAYKVLMREDLRREYDASIGQLRFSFGRNIPDLGFSTWNGPFRPQALFVDENACIGCRECVHNASNTFMMDEALGCARVKVQYGDDDTKIEVSVDSCPVNCIHWVEKEELQVLELLIRPQPKQGHGIFGQGWERPKNVFMAAKAFNKQQKHEGMHHQRNGNNSHRIRSSTTGEEETPAQAEARASASIKLQMEKFSGIWSWVNEFLRH</sequence>
<dbReference type="InterPro" id="IPR036869">
    <property type="entry name" value="J_dom_sf"/>
</dbReference>
<name>A0A834GET1_RHOSS</name>
<dbReference type="CDD" id="cd06257">
    <property type="entry name" value="DnaJ"/>
    <property type="match status" value="1"/>
</dbReference>
<evidence type="ECO:0000259" key="2">
    <source>
        <dbReference type="PROSITE" id="PS50076"/>
    </source>
</evidence>
<feature type="compositionally biased region" description="Polar residues" evidence="1">
    <location>
        <begin position="257"/>
        <end position="269"/>
    </location>
</feature>
<dbReference type="Proteomes" id="UP000626092">
    <property type="component" value="Unassembled WGS sequence"/>
</dbReference>
<accession>A0A834GET1</accession>